<feature type="compositionally biased region" description="Basic and acidic residues" evidence="1">
    <location>
        <begin position="214"/>
        <end position="227"/>
    </location>
</feature>
<sequence>MDDAAHLSEGGGGDVAEPCGVLTGIVLPAGIEEPLDQLRFDGKELQVLSLDVVQISCESLPLVRDGAFGLDRTQVIDFKSERVNRVLPDDRKCQQGPDRDRQDYYLGFPGSGEHECTEDARDRGQDYAQRTRPERARGNRAESESDGQCRGGNGSGNTGRHRCEHSRSGNEHDAPCGGHRWATPESRQRPIAGRLGEQRRTTEHTDQCGDEDSGDRSPEVFPGREGDGGCEQCSDDERDMR</sequence>
<dbReference type="Proteomes" id="UP001501586">
    <property type="component" value="Unassembled WGS sequence"/>
</dbReference>
<evidence type="ECO:0000313" key="2">
    <source>
        <dbReference type="EMBL" id="GAA4282514.1"/>
    </source>
</evidence>
<dbReference type="EMBL" id="BAABAZ010000002">
    <property type="protein sequence ID" value="GAA4282514.1"/>
    <property type="molecule type" value="Genomic_DNA"/>
</dbReference>
<feature type="compositionally biased region" description="Basic and acidic residues" evidence="1">
    <location>
        <begin position="165"/>
        <end position="174"/>
    </location>
</feature>
<proteinExistence type="predicted"/>
<feature type="compositionally biased region" description="Basic and acidic residues" evidence="1">
    <location>
        <begin position="196"/>
        <end position="207"/>
    </location>
</feature>
<feature type="compositionally biased region" description="Basic and acidic residues" evidence="1">
    <location>
        <begin position="112"/>
        <end position="143"/>
    </location>
</feature>
<organism evidence="2 3">
    <name type="scientific">Brevibacterium daeguense</name>
    <dbReference type="NCBI Taxonomy" id="909936"/>
    <lineage>
        <taxon>Bacteria</taxon>
        <taxon>Bacillati</taxon>
        <taxon>Actinomycetota</taxon>
        <taxon>Actinomycetes</taxon>
        <taxon>Micrococcales</taxon>
        <taxon>Brevibacteriaceae</taxon>
        <taxon>Brevibacterium</taxon>
    </lineage>
</organism>
<evidence type="ECO:0000313" key="3">
    <source>
        <dbReference type="Proteomes" id="UP001501586"/>
    </source>
</evidence>
<protein>
    <submittedName>
        <fullName evidence="2">Uncharacterized protein</fullName>
    </submittedName>
</protein>
<feature type="compositionally biased region" description="Basic and acidic residues" evidence="1">
    <location>
        <begin position="89"/>
        <end position="103"/>
    </location>
</feature>
<evidence type="ECO:0000256" key="1">
    <source>
        <dbReference type="SAM" id="MobiDB-lite"/>
    </source>
</evidence>
<reference evidence="3" key="1">
    <citation type="journal article" date="2019" name="Int. J. Syst. Evol. Microbiol.">
        <title>The Global Catalogue of Microorganisms (GCM) 10K type strain sequencing project: providing services to taxonomists for standard genome sequencing and annotation.</title>
        <authorList>
            <consortium name="The Broad Institute Genomics Platform"/>
            <consortium name="The Broad Institute Genome Sequencing Center for Infectious Disease"/>
            <person name="Wu L."/>
            <person name="Ma J."/>
        </authorList>
    </citation>
    <scope>NUCLEOTIDE SEQUENCE [LARGE SCALE GENOMIC DNA]</scope>
    <source>
        <strain evidence="3">JCM 17458</strain>
    </source>
</reference>
<feature type="region of interest" description="Disordered" evidence="1">
    <location>
        <begin position="89"/>
        <end position="241"/>
    </location>
</feature>
<accession>A0ABP8EF27</accession>
<keyword evidence="3" id="KW-1185">Reference proteome</keyword>
<gene>
    <name evidence="2" type="ORF">GCM10022261_00450</name>
</gene>
<name>A0ABP8EF27_9MICO</name>
<comment type="caution">
    <text evidence="2">The sequence shown here is derived from an EMBL/GenBank/DDBJ whole genome shotgun (WGS) entry which is preliminary data.</text>
</comment>